<feature type="compositionally biased region" description="Basic and acidic residues" evidence="1">
    <location>
        <begin position="1"/>
        <end position="10"/>
    </location>
</feature>
<organism evidence="2 3">
    <name type="scientific">Colletotrichum shisoi</name>
    <dbReference type="NCBI Taxonomy" id="2078593"/>
    <lineage>
        <taxon>Eukaryota</taxon>
        <taxon>Fungi</taxon>
        <taxon>Dikarya</taxon>
        <taxon>Ascomycota</taxon>
        <taxon>Pezizomycotina</taxon>
        <taxon>Sordariomycetes</taxon>
        <taxon>Hypocreomycetidae</taxon>
        <taxon>Glomerellales</taxon>
        <taxon>Glomerellaceae</taxon>
        <taxon>Colletotrichum</taxon>
        <taxon>Colletotrichum destructivum species complex</taxon>
    </lineage>
</organism>
<feature type="region of interest" description="Disordered" evidence="1">
    <location>
        <begin position="1"/>
        <end position="39"/>
    </location>
</feature>
<evidence type="ECO:0000313" key="3">
    <source>
        <dbReference type="Proteomes" id="UP000326340"/>
    </source>
</evidence>
<name>A0A5Q4BXH5_9PEZI</name>
<reference evidence="2 3" key="1">
    <citation type="journal article" date="2019" name="Sci. Rep.">
        <title>Colletotrichum shisoi sp. nov., an anthracnose pathogen of Perilla frutescens in Japan: molecular phylogenetic, morphological and genomic evidence.</title>
        <authorList>
            <person name="Gan P."/>
            <person name="Tsushima A."/>
            <person name="Hiroyama R."/>
            <person name="Narusaka M."/>
            <person name="Takano Y."/>
            <person name="Narusaka Y."/>
            <person name="Kawaradani M."/>
            <person name="Damm U."/>
            <person name="Shirasu K."/>
        </authorList>
    </citation>
    <scope>NUCLEOTIDE SEQUENCE [LARGE SCALE GENOMIC DNA]</scope>
    <source>
        <strain evidence="2 3">PG-2018a</strain>
    </source>
</reference>
<comment type="caution">
    <text evidence="2">The sequence shown here is derived from an EMBL/GenBank/DDBJ whole genome shotgun (WGS) entry which is preliminary data.</text>
</comment>
<evidence type="ECO:0000313" key="2">
    <source>
        <dbReference type="EMBL" id="TQN71738.1"/>
    </source>
</evidence>
<accession>A0A5Q4BXH5</accession>
<dbReference type="AlphaFoldDB" id="A0A5Q4BXH5"/>
<dbReference type="Proteomes" id="UP000326340">
    <property type="component" value="Unassembled WGS sequence"/>
</dbReference>
<protein>
    <submittedName>
        <fullName evidence="2">Uncharacterized protein</fullName>
    </submittedName>
</protein>
<evidence type="ECO:0000256" key="1">
    <source>
        <dbReference type="SAM" id="MobiDB-lite"/>
    </source>
</evidence>
<gene>
    <name evidence="2" type="ORF">CSHISOI_03765</name>
</gene>
<dbReference type="EMBL" id="PUHP01000238">
    <property type="protein sequence ID" value="TQN71738.1"/>
    <property type="molecule type" value="Genomic_DNA"/>
</dbReference>
<keyword evidence="3" id="KW-1185">Reference proteome</keyword>
<sequence>MASGVQERRRANVTWKTPNPRRLHARTQFSQGPRVNSSPTTASSAILVYITLGPSTSLHYPGIIQLRNTFRTWSQTFDVKVIKPPRQGKNWPM</sequence>
<proteinExistence type="predicted"/>
<feature type="compositionally biased region" description="Polar residues" evidence="1">
    <location>
        <begin position="27"/>
        <end position="39"/>
    </location>
</feature>